<keyword evidence="2" id="KW-1185">Reference proteome</keyword>
<reference evidence="1" key="1">
    <citation type="submission" date="2022-11" db="EMBL/GenBank/DDBJ databases">
        <authorList>
            <person name="Hyden B.L."/>
            <person name="Feng K."/>
            <person name="Yates T."/>
            <person name="Jawdy S."/>
            <person name="Smart L.B."/>
            <person name="Muchero W."/>
        </authorList>
    </citation>
    <scope>NUCLEOTIDE SEQUENCE</scope>
    <source>
        <tissue evidence="1">Shoot tip</tissue>
    </source>
</reference>
<protein>
    <submittedName>
        <fullName evidence="1">Uncharacterized protein</fullName>
    </submittedName>
</protein>
<organism evidence="1 2">
    <name type="scientific">Salix viminalis</name>
    <name type="common">Common osier</name>
    <name type="synonym">Basket willow</name>
    <dbReference type="NCBI Taxonomy" id="40686"/>
    <lineage>
        <taxon>Eukaryota</taxon>
        <taxon>Viridiplantae</taxon>
        <taxon>Streptophyta</taxon>
        <taxon>Embryophyta</taxon>
        <taxon>Tracheophyta</taxon>
        <taxon>Spermatophyta</taxon>
        <taxon>Magnoliopsida</taxon>
        <taxon>eudicotyledons</taxon>
        <taxon>Gunneridae</taxon>
        <taxon>Pentapetalae</taxon>
        <taxon>rosids</taxon>
        <taxon>fabids</taxon>
        <taxon>Malpighiales</taxon>
        <taxon>Salicaceae</taxon>
        <taxon>Saliceae</taxon>
        <taxon>Salix</taxon>
    </lineage>
</organism>
<evidence type="ECO:0000313" key="2">
    <source>
        <dbReference type="Proteomes" id="UP001151529"/>
    </source>
</evidence>
<reference evidence="1" key="2">
    <citation type="journal article" date="2023" name="Int. J. Mol. Sci.">
        <title>De Novo Assembly and Annotation of 11 Diverse Shrub Willow (Salix) Genomes Reveals Novel Gene Organization in Sex-Linked Regions.</title>
        <authorList>
            <person name="Hyden B."/>
            <person name="Feng K."/>
            <person name="Yates T.B."/>
            <person name="Jawdy S."/>
            <person name="Cereghino C."/>
            <person name="Smart L.B."/>
            <person name="Muchero W."/>
        </authorList>
    </citation>
    <scope>NUCLEOTIDE SEQUENCE [LARGE SCALE GENOMIC DNA]</scope>
    <source>
        <tissue evidence="1">Shoot tip</tissue>
    </source>
</reference>
<dbReference type="Proteomes" id="UP001151529">
    <property type="component" value="Chromosome 4"/>
</dbReference>
<evidence type="ECO:0000313" key="1">
    <source>
        <dbReference type="EMBL" id="KAJ6707119.1"/>
    </source>
</evidence>
<proteinExistence type="predicted"/>
<gene>
    <name evidence="1" type="ORF">OIU85_027467</name>
</gene>
<comment type="caution">
    <text evidence="1">The sequence shown here is derived from an EMBL/GenBank/DDBJ whole genome shotgun (WGS) entry which is preliminary data.</text>
</comment>
<name>A0A9Q0TA93_SALVM</name>
<dbReference type="AlphaFoldDB" id="A0A9Q0TA93"/>
<sequence>MDPIIQEQKPTELFQAHTHVHGQMFNYISSMSLVCSPTRHTGHNPQPWRANHSSSLGLNTAHRTQTKLVSFTGLMRMLSVNSSFFATTKAANGQGEGKKKKPMF</sequence>
<dbReference type="EMBL" id="JAPFFL010000008">
    <property type="protein sequence ID" value="KAJ6707119.1"/>
    <property type="molecule type" value="Genomic_DNA"/>
</dbReference>
<accession>A0A9Q0TA93</accession>